<dbReference type="InterPro" id="IPR034227">
    <property type="entry name" value="CuRO_UO_II"/>
</dbReference>
<evidence type="ECO:0000256" key="9">
    <source>
        <dbReference type="ARBA" id="ARBA00022989"/>
    </source>
</evidence>
<dbReference type="PROSITE" id="PS51257">
    <property type="entry name" value="PROKAR_LIPOPROTEIN"/>
    <property type="match status" value="1"/>
</dbReference>
<feature type="domain" description="Cytochrome oxidase subunit II copper A binding" evidence="17">
    <location>
        <begin position="123"/>
        <end position="236"/>
    </location>
</feature>
<dbReference type="SUPFAM" id="SSF49503">
    <property type="entry name" value="Cupredoxins"/>
    <property type="match status" value="1"/>
</dbReference>
<keyword evidence="13" id="KW-0449">Lipoprotein</keyword>
<comment type="similarity">
    <text evidence="2 14">Belongs to the cytochrome c oxidase subunit 2 family.</text>
</comment>
<dbReference type="PIRSF" id="PIRSF000292">
    <property type="entry name" value="Ubi_od_II"/>
    <property type="match status" value="1"/>
</dbReference>
<comment type="subcellular location">
    <subcellularLocation>
        <location evidence="1">Cell membrane</location>
        <topology evidence="1">Multi-pass membrane protein</topology>
    </subcellularLocation>
</comment>
<dbReference type="CDD" id="cd04212">
    <property type="entry name" value="CuRO_UO_II"/>
    <property type="match status" value="1"/>
</dbReference>
<dbReference type="PANTHER" id="PTHR22888:SF18">
    <property type="entry name" value="CYTOCHROME BO(3) UBIQUINOL OXIDASE SUBUNIT 2"/>
    <property type="match status" value="1"/>
</dbReference>
<dbReference type="STRING" id="49186.SAMN05421647_104332"/>
<dbReference type="Gene3D" id="1.10.287.90">
    <property type="match status" value="1"/>
</dbReference>
<feature type="transmembrane region" description="Helical" evidence="16">
    <location>
        <begin position="87"/>
        <end position="108"/>
    </location>
</feature>
<dbReference type="InterPro" id="IPR036257">
    <property type="entry name" value="Cyt_c_oxidase_su2_TM_sf"/>
</dbReference>
<name>A0A1N6SKR4_9GAMM</name>
<evidence type="ECO:0000256" key="14">
    <source>
        <dbReference type="PIRNR" id="PIRNR000292"/>
    </source>
</evidence>
<dbReference type="InterPro" id="IPR006333">
    <property type="entry name" value="Cyt_o_ubiquinol_oxidase_su2"/>
</dbReference>
<evidence type="ECO:0000256" key="5">
    <source>
        <dbReference type="ARBA" id="ARBA00022660"/>
    </source>
</evidence>
<evidence type="ECO:0000256" key="3">
    <source>
        <dbReference type="ARBA" id="ARBA00022448"/>
    </source>
</evidence>
<dbReference type="InterPro" id="IPR008972">
    <property type="entry name" value="Cupredoxin"/>
</dbReference>
<keyword evidence="12" id="KW-0564">Palmitate</keyword>
<dbReference type="Gene3D" id="2.60.40.420">
    <property type="entry name" value="Cupredoxins - blue copper proteins"/>
    <property type="match status" value="1"/>
</dbReference>
<proteinExistence type="inferred from homology"/>
<evidence type="ECO:0000256" key="15">
    <source>
        <dbReference type="SAM" id="MobiDB-lite"/>
    </source>
</evidence>
<feature type="domain" description="Cytochrome oxidase subunit II transmembrane region profile" evidence="18">
    <location>
        <begin position="20"/>
        <end position="117"/>
    </location>
</feature>
<dbReference type="SUPFAM" id="SSF81464">
    <property type="entry name" value="Cytochrome c oxidase subunit II-like, transmembrane region"/>
    <property type="match status" value="1"/>
</dbReference>
<evidence type="ECO:0000256" key="2">
    <source>
        <dbReference type="ARBA" id="ARBA00007866"/>
    </source>
</evidence>
<dbReference type="InterPro" id="IPR045187">
    <property type="entry name" value="CcO_II"/>
</dbReference>
<gene>
    <name evidence="19" type="ORF">SAMN05421647_104332</name>
</gene>
<evidence type="ECO:0000256" key="6">
    <source>
        <dbReference type="ARBA" id="ARBA00022692"/>
    </source>
</evidence>
<dbReference type="GO" id="GO:0009486">
    <property type="term" value="F:cytochrome bo3 ubiquinol oxidase activity"/>
    <property type="evidence" value="ECO:0007669"/>
    <property type="project" value="InterPro"/>
</dbReference>
<evidence type="ECO:0000256" key="1">
    <source>
        <dbReference type="ARBA" id="ARBA00004651"/>
    </source>
</evidence>
<feature type="region of interest" description="Disordered" evidence="15">
    <location>
        <begin position="294"/>
        <end position="315"/>
    </location>
</feature>
<evidence type="ECO:0000313" key="20">
    <source>
        <dbReference type="Proteomes" id="UP000186895"/>
    </source>
</evidence>
<dbReference type="AlphaFoldDB" id="A0A1N6SKR4"/>
<evidence type="ECO:0000313" key="19">
    <source>
        <dbReference type="EMBL" id="SIQ41735.1"/>
    </source>
</evidence>
<dbReference type="RefSeq" id="WP_010322369.1">
    <property type="nucleotide sequence ID" value="NZ_FTMN01000004.1"/>
</dbReference>
<evidence type="ECO:0000256" key="7">
    <source>
        <dbReference type="ARBA" id="ARBA00022729"/>
    </source>
</evidence>
<keyword evidence="3 14" id="KW-0813">Transport</keyword>
<dbReference type="Pfam" id="PF06481">
    <property type="entry name" value="COX_ARM"/>
    <property type="match status" value="1"/>
</dbReference>
<keyword evidence="5 14" id="KW-0679">Respiratory chain</keyword>
<keyword evidence="8 14" id="KW-0249">Electron transport</keyword>
<keyword evidence="10 14" id="KW-0560">Oxidoreductase</keyword>
<accession>A0A1N6SKR4</accession>
<evidence type="ECO:0000259" key="17">
    <source>
        <dbReference type="PROSITE" id="PS50857"/>
    </source>
</evidence>
<sequence length="315" mass="34592">MKQSKVSRLTGGLSLGAALLLTGCEGGVLDPKGQVGIDEKNLIIIATVLMLIVVIPVIFLTLYFAWKYRAGNKDAPYTPKWAHSTKIELVVWLIPCVIIVILGTITWISTHRLDPYQPLEHEQEALDVEVVSLNWKWLFIYPEQGIATVNKLVIPTGRPVSFRLTSESTMNSFFIPQLGSQIYTMAAMATRLNLIADEPGTYQGISANYSGAGFTGMKFDTVATASEADFNAWVDEVKASGQALNTETYEALTAPSEYHPVTYYSTVKSGLFDDILMKFMQHHGRTPLAMPDDAMGHSAHQAKHTEAAAHAAVEE</sequence>
<evidence type="ECO:0000256" key="8">
    <source>
        <dbReference type="ARBA" id="ARBA00022982"/>
    </source>
</evidence>
<dbReference type="PROSITE" id="PS50999">
    <property type="entry name" value="COX2_TM"/>
    <property type="match status" value="1"/>
</dbReference>
<evidence type="ECO:0000256" key="16">
    <source>
        <dbReference type="SAM" id="Phobius"/>
    </source>
</evidence>
<keyword evidence="4 14" id="KW-1003">Cell membrane</keyword>
<dbReference type="eggNOG" id="COG1622">
    <property type="taxonomic scope" value="Bacteria"/>
</dbReference>
<dbReference type="GO" id="GO:0005507">
    <property type="term" value="F:copper ion binding"/>
    <property type="evidence" value="ECO:0007669"/>
    <property type="project" value="InterPro"/>
</dbReference>
<dbReference type="InterPro" id="IPR011759">
    <property type="entry name" value="Cyt_c_oxidase_su2_TM_dom"/>
</dbReference>
<evidence type="ECO:0000256" key="12">
    <source>
        <dbReference type="ARBA" id="ARBA00023139"/>
    </source>
</evidence>
<keyword evidence="11 14" id="KW-0472">Membrane</keyword>
<dbReference type="GO" id="GO:0016682">
    <property type="term" value="F:oxidoreductase activity, acting on diphenols and related substances as donors, oxygen as acceptor"/>
    <property type="evidence" value="ECO:0007669"/>
    <property type="project" value="InterPro"/>
</dbReference>
<evidence type="ECO:0000256" key="13">
    <source>
        <dbReference type="ARBA" id="ARBA00023288"/>
    </source>
</evidence>
<feature type="compositionally biased region" description="Basic and acidic residues" evidence="15">
    <location>
        <begin position="303"/>
        <end position="315"/>
    </location>
</feature>
<dbReference type="InterPro" id="IPR002429">
    <property type="entry name" value="CcO_II-like_C"/>
</dbReference>
<evidence type="ECO:0000256" key="10">
    <source>
        <dbReference type="ARBA" id="ARBA00023002"/>
    </source>
</evidence>
<feature type="transmembrane region" description="Helical" evidence="16">
    <location>
        <begin position="42"/>
        <end position="66"/>
    </location>
</feature>
<dbReference type="GO" id="GO:0042773">
    <property type="term" value="P:ATP synthesis coupled electron transport"/>
    <property type="evidence" value="ECO:0007669"/>
    <property type="project" value="TreeGrafter"/>
</dbReference>
<dbReference type="PROSITE" id="PS50857">
    <property type="entry name" value="COX2_CUA"/>
    <property type="match status" value="1"/>
</dbReference>
<protein>
    <recommendedName>
        <fullName evidence="14">Ubiquinol oxidase subunit 2</fullName>
    </recommendedName>
</protein>
<organism evidence="19 20">
    <name type="scientific">Marinobacterium stanieri</name>
    <dbReference type="NCBI Taxonomy" id="49186"/>
    <lineage>
        <taxon>Bacteria</taxon>
        <taxon>Pseudomonadati</taxon>
        <taxon>Pseudomonadota</taxon>
        <taxon>Gammaproteobacteria</taxon>
        <taxon>Oceanospirillales</taxon>
        <taxon>Oceanospirillaceae</taxon>
        <taxon>Marinobacterium</taxon>
    </lineage>
</organism>
<dbReference type="PANTHER" id="PTHR22888">
    <property type="entry name" value="CYTOCHROME C OXIDASE, SUBUNIT II"/>
    <property type="match status" value="1"/>
</dbReference>
<evidence type="ECO:0000256" key="11">
    <source>
        <dbReference type="ARBA" id="ARBA00023136"/>
    </source>
</evidence>
<keyword evidence="7" id="KW-0732">Signal</keyword>
<dbReference type="InterPro" id="IPR010514">
    <property type="entry name" value="COX_ARM"/>
</dbReference>
<keyword evidence="9 16" id="KW-1133">Transmembrane helix</keyword>
<dbReference type="Proteomes" id="UP000186895">
    <property type="component" value="Unassembled WGS sequence"/>
</dbReference>
<evidence type="ECO:0000259" key="18">
    <source>
        <dbReference type="PROSITE" id="PS50999"/>
    </source>
</evidence>
<dbReference type="EMBL" id="FTMN01000004">
    <property type="protein sequence ID" value="SIQ41735.1"/>
    <property type="molecule type" value="Genomic_DNA"/>
</dbReference>
<keyword evidence="6 16" id="KW-0812">Transmembrane</keyword>
<evidence type="ECO:0000256" key="4">
    <source>
        <dbReference type="ARBA" id="ARBA00022475"/>
    </source>
</evidence>
<reference evidence="19 20" key="1">
    <citation type="submission" date="2017-01" db="EMBL/GenBank/DDBJ databases">
        <authorList>
            <person name="Mah S.A."/>
            <person name="Swanson W.J."/>
            <person name="Moy G.W."/>
            <person name="Vacquier V.D."/>
        </authorList>
    </citation>
    <scope>NUCLEOTIDE SEQUENCE [LARGE SCALE GENOMIC DNA]</scope>
    <source>
        <strain evidence="19 20">DSM 7027</strain>
    </source>
</reference>
<dbReference type="NCBIfam" id="TIGR01433">
    <property type="entry name" value="CyoA"/>
    <property type="match status" value="1"/>
</dbReference>
<dbReference type="GO" id="GO:0004129">
    <property type="term" value="F:cytochrome-c oxidase activity"/>
    <property type="evidence" value="ECO:0007669"/>
    <property type="project" value="UniProtKB-UniRule"/>
</dbReference>
<dbReference type="GO" id="GO:0005886">
    <property type="term" value="C:plasma membrane"/>
    <property type="evidence" value="ECO:0007669"/>
    <property type="project" value="UniProtKB-SubCell"/>
</dbReference>
<keyword evidence="20" id="KW-1185">Reference proteome</keyword>